<dbReference type="GO" id="GO:0016491">
    <property type="term" value="F:oxidoreductase activity"/>
    <property type="evidence" value="ECO:0007669"/>
    <property type="project" value="InterPro"/>
</dbReference>
<dbReference type="InterPro" id="IPR015590">
    <property type="entry name" value="Aldehyde_DH_dom"/>
</dbReference>
<dbReference type="PANTHER" id="PTHR42986:SF1">
    <property type="entry name" value="BENZALDEHYDE DEHYDROGENASE YFMT"/>
    <property type="match status" value="1"/>
</dbReference>
<keyword evidence="5" id="KW-1185">Reference proteome</keyword>
<dbReference type="InterPro" id="IPR016162">
    <property type="entry name" value="Ald_DH_N"/>
</dbReference>
<organism evidence="4 5">
    <name type="scientific">Daedalea quercina L-15889</name>
    <dbReference type="NCBI Taxonomy" id="1314783"/>
    <lineage>
        <taxon>Eukaryota</taxon>
        <taxon>Fungi</taxon>
        <taxon>Dikarya</taxon>
        <taxon>Basidiomycota</taxon>
        <taxon>Agaricomycotina</taxon>
        <taxon>Agaricomycetes</taxon>
        <taxon>Polyporales</taxon>
        <taxon>Fomitopsis</taxon>
    </lineage>
</organism>
<sequence>SSLTCGRDLFTRAAALLTTEQDEGRRSDETAATDVVVQLNTNLSTELLCTPATLVTELKGETSPSHIHGGQMLVERGVQGVVFSIAPWNAPLLLTIRAVGHAIVYGNAVNVTTSEVRPRSQYVIAEPLHEVAVKTITR</sequence>
<keyword evidence="2" id="KW-0520">NAD</keyword>
<dbReference type="EMBL" id="KV429304">
    <property type="protein sequence ID" value="KZT63057.1"/>
    <property type="molecule type" value="Genomic_DNA"/>
</dbReference>
<dbReference type="STRING" id="1314783.A0A165KF57"/>
<dbReference type="Pfam" id="PF00171">
    <property type="entry name" value="Aldedh"/>
    <property type="match status" value="1"/>
</dbReference>
<proteinExistence type="inferred from homology"/>
<evidence type="ECO:0000313" key="4">
    <source>
        <dbReference type="EMBL" id="KZT63057.1"/>
    </source>
</evidence>
<evidence type="ECO:0000259" key="3">
    <source>
        <dbReference type="Pfam" id="PF00171"/>
    </source>
</evidence>
<accession>A0A165KF57</accession>
<comment type="similarity">
    <text evidence="1">Belongs to the aldehyde dehydrogenase family.</text>
</comment>
<dbReference type="Proteomes" id="UP000076727">
    <property type="component" value="Unassembled WGS sequence"/>
</dbReference>
<evidence type="ECO:0000256" key="2">
    <source>
        <dbReference type="ARBA" id="ARBA00023027"/>
    </source>
</evidence>
<name>A0A165KF57_9APHY</name>
<dbReference type="AlphaFoldDB" id="A0A165KF57"/>
<dbReference type="SUPFAM" id="SSF53720">
    <property type="entry name" value="ALDH-like"/>
    <property type="match status" value="1"/>
</dbReference>
<dbReference type="Gene3D" id="3.40.605.10">
    <property type="entry name" value="Aldehyde Dehydrogenase, Chain A, domain 1"/>
    <property type="match status" value="1"/>
</dbReference>
<gene>
    <name evidence="4" type="ORF">DAEQUDRAFT_681062</name>
</gene>
<dbReference type="InterPro" id="IPR016161">
    <property type="entry name" value="Ald_DH/histidinol_DH"/>
</dbReference>
<protein>
    <recommendedName>
        <fullName evidence="3">Aldehyde dehydrogenase domain-containing protein</fullName>
    </recommendedName>
</protein>
<dbReference type="OrthoDB" id="310895at2759"/>
<evidence type="ECO:0000256" key="1">
    <source>
        <dbReference type="ARBA" id="ARBA00009986"/>
    </source>
</evidence>
<dbReference type="PANTHER" id="PTHR42986">
    <property type="entry name" value="BENZALDEHYDE DEHYDROGENASE YFMT"/>
    <property type="match status" value="1"/>
</dbReference>
<reference evidence="4 5" key="1">
    <citation type="journal article" date="2016" name="Mol. Biol. Evol.">
        <title>Comparative Genomics of Early-Diverging Mushroom-Forming Fungi Provides Insights into the Origins of Lignocellulose Decay Capabilities.</title>
        <authorList>
            <person name="Nagy L.G."/>
            <person name="Riley R."/>
            <person name="Tritt A."/>
            <person name="Adam C."/>
            <person name="Daum C."/>
            <person name="Floudas D."/>
            <person name="Sun H."/>
            <person name="Yadav J.S."/>
            <person name="Pangilinan J."/>
            <person name="Larsson K.H."/>
            <person name="Matsuura K."/>
            <person name="Barry K."/>
            <person name="Labutti K."/>
            <person name="Kuo R."/>
            <person name="Ohm R.A."/>
            <person name="Bhattacharya S.S."/>
            <person name="Shirouzu T."/>
            <person name="Yoshinaga Y."/>
            <person name="Martin F.M."/>
            <person name="Grigoriev I.V."/>
            <person name="Hibbett D.S."/>
        </authorList>
    </citation>
    <scope>NUCLEOTIDE SEQUENCE [LARGE SCALE GENOMIC DNA]</scope>
    <source>
        <strain evidence="4 5">L-15889</strain>
    </source>
</reference>
<evidence type="ECO:0000313" key="5">
    <source>
        <dbReference type="Proteomes" id="UP000076727"/>
    </source>
</evidence>
<feature type="non-terminal residue" evidence="4">
    <location>
        <position position="1"/>
    </location>
</feature>
<feature type="domain" description="Aldehyde dehydrogenase" evidence="3">
    <location>
        <begin position="43"/>
        <end position="132"/>
    </location>
</feature>